<dbReference type="PANTHER" id="PTHR44688:SF16">
    <property type="entry name" value="DNA-BINDING TRANSCRIPTIONAL ACTIVATOR DEVR_DOSR"/>
    <property type="match status" value="1"/>
</dbReference>
<dbReference type="InterPro" id="IPR016032">
    <property type="entry name" value="Sig_transdc_resp-reg_C-effctor"/>
</dbReference>
<keyword evidence="3" id="KW-0804">Transcription</keyword>
<dbReference type="Pfam" id="PF00196">
    <property type="entry name" value="GerE"/>
    <property type="match status" value="1"/>
</dbReference>
<dbReference type="SUPFAM" id="SSF46894">
    <property type="entry name" value="C-terminal effector domain of the bipartite response regulators"/>
    <property type="match status" value="2"/>
</dbReference>
<dbReference type="OMA" id="ETACDMG"/>
<proteinExistence type="predicted"/>
<dbReference type="InterPro" id="IPR036388">
    <property type="entry name" value="WH-like_DNA-bd_sf"/>
</dbReference>
<reference evidence="6" key="1">
    <citation type="submission" date="2015-11" db="EMBL/GenBank/DDBJ databases">
        <authorList>
            <consortium name="Cross-ministerial Strategic Innovation Promotion Program (SIP) consortium"/>
            <person name="Tomihama T."/>
            <person name="Ikenaga M."/>
            <person name="Sakai M."/>
            <person name="Okubo T."/>
            <person name="Ikeda S."/>
        </authorList>
    </citation>
    <scope>NUCLEOTIDE SEQUENCE [LARGE SCALE GENOMIC DNA]</scope>
    <source>
        <strain evidence="6">S58</strain>
    </source>
</reference>
<dbReference type="PROSITE" id="PS50043">
    <property type="entry name" value="HTH_LUXR_2"/>
    <property type="match status" value="1"/>
</dbReference>
<dbReference type="Gene3D" id="1.10.10.10">
    <property type="entry name" value="Winged helix-like DNA-binding domain superfamily/Winged helix DNA-binding domain"/>
    <property type="match status" value="2"/>
</dbReference>
<dbReference type="CDD" id="cd06170">
    <property type="entry name" value="LuxR_C_like"/>
    <property type="match status" value="1"/>
</dbReference>
<feature type="domain" description="HTH luxR-type" evidence="4">
    <location>
        <begin position="5"/>
        <end position="70"/>
    </location>
</feature>
<keyword evidence="2" id="KW-0238">DNA-binding</keyword>
<dbReference type="Proteomes" id="UP000067448">
    <property type="component" value="Unassembled WGS sequence"/>
</dbReference>
<dbReference type="PRINTS" id="PR00038">
    <property type="entry name" value="HTHLUXR"/>
</dbReference>
<protein>
    <submittedName>
        <fullName evidence="5">Putative transcriptional regulatory protein</fullName>
    </submittedName>
</protein>
<dbReference type="AlphaFoldDB" id="A0A100JKN2"/>
<dbReference type="GO" id="GO:0006355">
    <property type="term" value="P:regulation of DNA-templated transcription"/>
    <property type="evidence" value="ECO:0007669"/>
    <property type="project" value="InterPro"/>
</dbReference>
<name>A0A100JKN2_STRSC</name>
<keyword evidence="1" id="KW-0805">Transcription regulation</keyword>
<dbReference type="InterPro" id="IPR000792">
    <property type="entry name" value="Tscrpt_reg_LuxR_C"/>
</dbReference>
<sequence length="163" mass="17402">MSAPDETISPPLSPQEREALLGISQGRTTAETACDMGVSNSTVKTYILRIGGKLGTSERAGMVDLAYRHGHLDVPGPVDYMVELPKEQRTVLAGLAGGKTVEEIAADAKRPLDDVRKDARRLLRVLDASSAAHAVTRGWQLRLLGPATGRENSRDVVTMAGQA</sequence>
<evidence type="ECO:0000313" key="5">
    <source>
        <dbReference type="EMBL" id="GAQ61284.1"/>
    </source>
</evidence>
<dbReference type="PANTHER" id="PTHR44688">
    <property type="entry name" value="DNA-BINDING TRANSCRIPTIONAL ACTIVATOR DEVR_DOSR"/>
    <property type="match status" value="1"/>
</dbReference>
<dbReference type="SMART" id="SM00421">
    <property type="entry name" value="HTH_LUXR"/>
    <property type="match status" value="2"/>
</dbReference>
<dbReference type="EMBL" id="BCMM01000005">
    <property type="protein sequence ID" value="GAQ61284.1"/>
    <property type="molecule type" value="Genomic_DNA"/>
</dbReference>
<comment type="caution">
    <text evidence="5">The sequence shown here is derived from an EMBL/GenBank/DDBJ whole genome shotgun (WGS) entry which is preliminary data.</text>
</comment>
<dbReference type="RefSeq" id="WP_013000954.1">
    <property type="nucleotide sequence ID" value="NZ_BCMM01000005.1"/>
</dbReference>
<evidence type="ECO:0000256" key="3">
    <source>
        <dbReference type="ARBA" id="ARBA00023163"/>
    </source>
</evidence>
<organism evidence="5 6">
    <name type="scientific">Streptomyces scabiei</name>
    <dbReference type="NCBI Taxonomy" id="1930"/>
    <lineage>
        <taxon>Bacteria</taxon>
        <taxon>Bacillati</taxon>
        <taxon>Actinomycetota</taxon>
        <taxon>Actinomycetes</taxon>
        <taxon>Kitasatosporales</taxon>
        <taxon>Streptomycetaceae</taxon>
        <taxon>Streptomyces</taxon>
    </lineage>
</organism>
<reference evidence="5 6" key="2">
    <citation type="journal article" date="2016" name="Genome Announc.">
        <title>Draft Genome Sequences of Streptomyces scabiei S58, Streptomyces turgidiscabies T45, and Streptomyces acidiscabies a10, the Pathogens of Potato Common Scab, Isolated in Japan.</title>
        <authorList>
            <person name="Tomihama T."/>
            <person name="Nishi Y."/>
            <person name="Sakai M."/>
            <person name="Ikenaga M."/>
            <person name="Okubo T."/>
            <person name="Ikeda S."/>
        </authorList>
    </citation>
    <scope>NUCLEOTIDE SEQUENCE [LARGE SCALE GENOMIC DNA]</scope>
    <source>
        <strain evidence="5 6">S58</strain>
    </source>
</reference>
<evidence type="ECO:0000256" key="2">
    <source>
        <dbReference type="ARBA" id="ARBA00023125"/>
    </source>
</evidence>
<evidence type="ECO:0000256" key="1">
    <source>
        <dbReference type="ARBA" id="ARBA00023015"/>
    </source>
</evidence>
<reference evidence="6" key="3">
    <citation type="submission" date="2016-02" db="EMBL/GenBank/DDBJ databases">
        <title>Draft genome of pathogenic Streptomyces sp. in Japan.</title>
        <authorList>
            <person name="Tomihama T."/>
            <person name="Ikenaga M."/>
            <person name="Sakai M."/>
            <person name="Okubo T."/>
            <person name="Ikeda S."/>
        </authorList>
    </citation>
    <scope>NUCLEOTIDE SEQUENCE [LARGE SCALE GENOMIC DNA]</scope>
    <source>
        <strain evidence="6">S58</strain>
    </source>
</reference>
<accession>A0A100JKN2</accession>
<dbReference type="GO" id="GO:0003677">
    <property type="term" value="F:DNA binding"/>
    <property type="evidence" value="ECO:0007669"/>
    <property type="project" value="UniProtKB-KW"/>
</dbReference>
<dbReference type="OrthoDB" id="4175255at2"/>
<dbReference type="GeneID" id="79930772"/>
<gene>
    <name evidence="5" type="primary">narL_2</name>
    <name evidence="5" type="ORF">SsS58_01633</name>
</gene>
<evidence type="ECO:0000259" key="4">
    <source>
        <dbReference type="PROSITE" id="PS50043"/>
    </source>
</evidence>
<evidence type="ECO:0000313" key="6">
    <source>
        <dbReference type="Proteomes" id="UP000067448"/>
    </source>
</evidence>